<proteinExistence type="predicted"/>
<dbReference type="SUPFAM" id="SSF52540">
    <property type="entry name" value="P-loop containing nucleoside triphosphate hydrolases"/>
    <property type="match status" value="1"/>
</dbReference>
<dbReference type="InterPro" id="IPR002586">
    <property type="entry name" value="CobQ/CobB/MinD/ParA_Nub-bd_dom"/>
</dbReference>
<sequence>MTTPLSILIANPKGGSGKSTLATNLAGHFAWQGEKVALGDLDRQQSARYWLTRRPEQYPHIAEWDIDSDTTPHAPKGTTVALLDSPAGLHGKKLETALKAVCRVLVPVAPSSFDMWALEGFFAQLAEEKTVRKKQVEIGIVGMRVDPRTHAAQQLEHFLAGYGFPVLSWLRNTQLYVQLQPKGLTLFDLPGRRFERDLEQWQAILKWLRNPSSPSI</sequence>
<dbReference type="Pfam" id="PF01656">
    <property type="entry name" value="CbiA"/>
    <property type="match status" value="1"/>
</dbReference>
<reference evidence="2 3" key="1">
    <citation type="submission" date="2020-08" db="EMBL/GenBank/DDBJ databases">
        <title>Genomic Encyclopedia of Type Strains, Phase IV (KMG-IV): sequencing the most valuable type-strain genomes for metagenomic binning, comparative biology and taxonomic classification.</title>
        <authorList>
            <person name="Goeker M."/>
        </authorList>
    </citation>
    <scope>NUCLEOTIDE SEQUENCE [LARGE SCALE GENOMIC DNA]</scope>
    <source>
        <strain evidence="2 3">DSM 18233</strain>
    </source>
</reference>
<feature type="domain" description="CobQ/CobB/MinD/ParA nucleotide binding" evidence="1">
    <location>
        <begin position="7"/>
        <end position="174"/>
    </location>
</feature>
<comment type="caution">
    <text evidence="2">The sequence shown here is derived from an EMBL/GenBank/DDBJ whole genome shotgun (WGS) entry which is preliminary data.</text>
</comment>
<dbReference type="InterPro" id="IPR050678">
    <property type="entry name" value="DNA_Partitioning_ATPase"/>
</dbReference>
<dbReference type="PANTHER" id="PTHR13696">
    <property type="entry name" value="P-LOOP CONTAINING NUCLEOSIDE TRIPHOSPHATE HYDROLASE"/>
    <property type="match status" value="1"/>
</dbReference>
<gene>
    <name evidence="2" type="ORF">HNQ50_002841</name>
</gene>
<dbReference type="CDD" id="cd02042">
    <property type="entry name" value="ParAB_family"/>
    <property type="match status" value="1"/>
</dbReference>
<dbReference type="RefSeq" id="WP_184101746.1">
    <property type="nucleotide sequence ID" value="NZ_JACHHN010000005.1"/>
</dbReference>
<protein>
    <submittedName>
        <fullName evidence="2">Chromosome partitioning protein</fullName>
    </submittedName>
</protein>
<dbReference type="Gene3D" id="3.40.50.300">
    <property type="entry name" value="P-loop containing nucleotide triphosphate hydrolases"/>
    <property type="match status" value="1"/>
</dbReference>
<dbReference type="InterPro" id="IPR027417">
    <property type="entry name" value="P-loop_NTPase"/>
</dbReference>
<dbReference type="AlphaFoldDB" id="A0A840RHQ2"/>
<keyword evidence="3" id="KW-1185">Reference proteome</keyword>
<evidence type="ECO:0000313" key="3">
    <source>
        <dbReference type="Proteomes" id="UP000543030"/>
    </source>
</evidence>
<accession>A0A840RHQ2</accession>
<evidence type="ECO:0000313" key="2">
    <source>
        <dbReference type="EMBL" id="MBB5192104.1"/>
    </source>
</evidence>
<dbReference type="PANTHER" id="PTHR13696:SF96">
    <property type="entry name" value="COBQ_COBB_MIND_PARA NUCLEOTIDE BINDING DOMAIN-CONTAINING PROTEIN"/>
    <property type="match status" value="1"/>
</dbReference>
<dbReference type="EMBL" id="JACHHN010000005">
    <property type="protein sequence ID" value="MBB5192104.1"/>
    <property type="molecule type" value="Genomic_DNA"/>
</dbReference>
<dbReference type="Proteomes" id="UP000543030">
    <property type="component" value="Unassembled WGS sequence"/>
</dbReference>
<organism evidence="2 3">
    <name type="scientific">Silvimonas terrae</name>
    <dbReference type="NCBI Taxonomy" id="300266"/>
    <lineage>
        <taxon>Bacteria</taxon>
        <taxon>Pseudomonadati</taxon>
        <taxon>Pseudomonadota</taxon>
        <taxon>Betaproteobacteria</taxon>
        <taxon>Neisseriales</taxon>
        <taxon>Chitinibacteraceae</taxon>
        <taxon>Silvimonas</taxon>
    </lineage>
</organism>
<evidence type="ECO:0000259" key="1">
    <source>
        <dbReference type="Pfam" id="PF01656"/>
    </source>
</evidence>
<name>A0A840RHQ2_9NEIS</name>